<protein>
    <submittedName>
        <fullName evidence="2">Uncharacterized protein</fullName>
    </submittedName>
</protein>
<feature type="region of interest" description="Disordered" evidence="1">
    <location>
        <begin position="1"/>
        <end position="64"/>
    </location>
</feature>
<reference evidence="2" key="1">
    <citation type="thesis" date="2020" institute="ProQuest LLC" country="789 East Eisenhower Parkway, Ann Arbor, MI, USA">
        <title>Comparative Genomics and Chromosome Evolution.</title>
        <authorList>
            <person name="Mudd A.B."/>
        </authorList>
    </citation>
    <scope>NUCLEOTIDE SEQUENCE</scope>
    <source>
        <strain evidence="2">237g6f4</strain>
        <tissue evidence="2">Blood</tissue>
    </source>
</reference>
<evidence type="ECO:0000313" key="2">
    <source>
        <dbReference type="EMBL" id="KAG8551271.1"/>
    </source>
</evidence>
<organism evidence="2 3">
    <name type="scientific">Engystomops pustulosus</name>
    <name type="common">Tungara frog</name>
    <name type="synonym">Physalaemus pustulosus</name>
    <dbReference type="NCBI Taxonomy" id="76066"/>
    <lineage>
        <taxon>Eukaryota</taxon>
        <taxon>Metazoa</taxon>
        <taxon>Chordata</taxon>
        <taxon>Craniata</taxon>
        <taxon>Vertebrata</taxon>
        <taxon>Euteleostomi</taxon>
        <taxon>Amphibia</taxon>
        <taxon>Batrachia</taxon>
        <taxon>Anura</taxon>
        <taxon>Neobatrachia</taxon>
        <taxon>Hyloidea</taxon>
        <taxon>Leptodactylidae</taxon>
        <taxon>Leiuperinae</taxon>
        <taxon>Engystomops</taxon>
    </lineage>
</organism>
<evidence type="ECO:0000256" key="1">
    <source>
        <dbReference type="SAM" id="MobiDB-lite"/>
    </source>
</evidence>
<dbReference type="AlphaFoldDB" id="A0AAV6ZX89"/>
<evidence type="ECO:0000313" key="3">
    <source>
        <dbReference type="Proteomes" id="UP000824782"/>
    </source>
</evidence>
<keyword evidence="3" id="KW-1185">Reference proteome</keyword>
<sequence>MASYWSSPGVGYGRGQSGAKRHHCNAPWDRKVRYKPRSKQVNGTGRTTQVKDKLRSSTEDPEKSDCMWSSLRLSTVLCCTELVLKGHRSLKVVGHSRSTRRDIDHILQTVLLLSRRT</sequence>
<name>A0AAV6ZX89_ENGPU</name>
<gene>
    <name evidence="2" type="ORF">GDO81_004030</name>
</gene>
<proteinExistence type="predicted"/>
<feature type="compositionally biased region" description="Basic and acidic residues" evidence="1">
    <location>
        <begin position="49"/>
        <end position="64"/>
    </location>
</feature>
<accession>A0AAV6ZX89</accession>
<feature type="compositionally biased region" description="Polar residues" evidence="1">
    <location>
        <begin position="39"/>
        <end position="48"/>
    </location>
</feature>
<comment type="caution">
    <text evidence="2">The sequence shown here is derived from an EMBL/GenBank/DDBJ whole genome shotgun (WGS) entry which is preliminary data.</text>
</comment>
<dbReference type="EMBL" id="WNYA01000011">
    <property type="protein sequence ID" value="KAG8551271.1"/>
    <property type="molecule type" value="Genomic_DNA"/>
</dbReference>
<dbReference type="Proteomes" id="UP000824782">
    <property type="component" value="Unassembled WGS sequence"/>
</dbReference>